<dbReference type="Pfam" id="PF24837">
    <property type="entry name" value="AMIN-like"/>
    <property type="match status" value="1"/>
</dbReference>
<accession>A0A3P5WWX4</accession>
<evidence type="ECO:0000313" key="2">
    <source>
        <dbReference type="EMBL" id="VDC23620.1"/>
    </source>
</evidence>
<dbReference type="InterPro" id="IPR056303">
    <property type="entry name" value="AMIN-like"/>
</dbReference>
<keyword evidence="3" id="KW-1185">Reference proteome</keyword>
<proteinExistence type="predicted"/>
<dbReference type="EMBL" id="UXAU01000019">
    <property type="protein sequence ID" value="VDC23620.1"/>
    <property type="molecule type" value="Genomic_DNA"/>
</dbReference>
<dbReference type="AlphaFoldDB" id="A0A3P5WWX4"/>
<reference evidence="2 3" key="1">
    <citation type="submission" date="2018-11" db="EMBL/GenBank/DDBJ databases">
        <authorList>
            <person name="Criscuolo A."/>
        </authorList>
    </citation>
    <scope>NUCLEOTIDE SEQUENCE [LARGE SCALE GENOMIC DNA]</scope>
    <source>
        <strain evidence="2">AT11b</strain>
    </source>
</reference>
<sequence>MSGAESPVPASLFAITERRSNCIKSASNARKDGLDALLRDAGGANLTVPRRSGYGPRFGGRALLPLSYPFAPSLGGIIMKKLAVWISAILLAIGLGLLVPGPASAASYCGLSWGSLAKAGADTGSAATLTNVRAGQHYCYDRMVVDLSGPAEGFSVRYVPNIVADGSGAIVPTAGGARLQVTIFAPSYDNAGNPTYSFDDSISLVGVGGYQTFRQIVWANSFEGYTNLGLGVRARLPFRVLTLDGPAGGSRLVVDVAHFW</sequence>
<name>A0A3P5WWX4_9MICC</name>
<evidence type="ECO:0000259" key="1">
    <source>
        <dbReference type="Pfam" id="PF24837"/>
    </source>
</evidence>
<feature type="domain" description="AMIN-like" evidence="1">
    <location>
        <begin position="128"/>
        <end position="258"/>
    </location>
</feature>
<dbReference type="Proteomes" id="UP000280861">
    <property type="component" value="Unassembled WGS sequence"/>
</dbReference>
<evidence type="ECO:0000313" key="3">
    <source>
        <dbReference type="Proteomes" id="UP000280861"/>
    </source>
</evidence>
<organism evidence="2 3">
    <name type="scientific">Arthrobacter ulcerisalmonis</name>
    <dbReference type="NCBI Taxonomy" id="2483813"/>
    <lineage>
        <taxon>Bacteria</taxon>
        <taxon>Bacillati</taxon>
        <taxon>Actinomycetota</taxon>
        <taxon>Actinomycetes</taxon>
        <taxon>Micrococcales</taxon>
        <taxon>Micrococcaceae</taxon>
        <taxon>Arthrobacter</taxon>
    </lineage>
</organism>
<gene>
    <name evidence="2" type="ORF">PSET11_01162</name>
</gene>
<protein>
    <recommendedName>
        <fullName evidence="1">AMIN-like domain-containing protein</fullName>
    </recommendedName>
</protein>